<protein>
    <submittedName>
        <fullName evidence="1">Uncharacterized protein</fullName>
    </submittedName>
</protein>
<accession>A0A2G8JBV5</accession>
<dbReference type="AlphaFoldDB" id="A0A2G8JBV5"/>
<dbReference type="EMBL" id="MRZV01002681">
    <property type="protein sequence ID" value="PIK33220.1"/>
    <property type="molecule type" value="Genomic_DNA"/>
</dbReference>
<reference evidence="1 2" key="1">
    <citation type="journal article" date="2017" name="PLoS Biol.">
        <title>The sea cucumber genome provides insights into morphological evolution and visceral regeneration.</title>
        <authorList>
            <person name="Zhang X."/>
            <person name="Sun L."/>
            <person name="Yuan J."/>
            <person name="Sun Y."/>
            <person name="Gao Y."/>
            <person name="Zhang L."/>
            <person name="Li S."/>
            <person name="Dai H."/>
            <person name="Hamel J.F."/>
            <person name="Liu C."/>
            <person name="Yu Y."/>
            <person name="Liu S."/>
            <person name="Lin W."/>
            <person name="Guo K."/>
            <person name="Jin S."/>
            <person name="Xu P."/>
            <person name="Storey K.B."/>
            <person name="Huan P."/>
            <person name="Zhang T."/>
            <person name="Zhou Y."/>
            <person name="Zhang J."/>
            <person name="Lin C."/>
            <person name="Li X."/>
            <person name="Xing L."/>
            <person name="Huo D."/>
            <person name="Sun M."/>
            <person name="Wang L."/>
            <person name="Mercier A."/>
            <person name="Li F."/>
            <person name="Yang H."/>
            <person name="Xiang J."/>
        </authorList>
    </citation>
    <scope>NUCLEOTIDE SEQUENCE [LARGE SCALE GENOMIC DNA]</scope>
    <source>
        <strain evidence="1">Shaxun</strain>
        <tissue evidence="1">Muscle</tissue>
    </source>
</reference>
<keyword evidence="2" id="KW-1185">Reference proteome</keyword>
<dbReference type="Proteomes" id="UP000230750">
    <property type="component" value="Unassembled WGS sequence"/>
</dbReference>
<organism evidence="1 2">
    <name type="scientific">Stichopus japonicus</name>
    <name type="common">Sea cucumber</name>
    <dbReference type="NCBI Taxonomy" id="307972"/>
    <lineage>
        <taxon>Eukaryota</taxon>
        <taxon>Metazoa</taxon>
        <taxon>Echinodermata</taxon>
        <taxon>Eleutherozoa</taxon>
        <taxon>Echinozoa</taxon>
        <taxon>Holothuroidea</taxon>
        <taxon>Aspidochirotacea</taxon>
        <taxon>Aspidochirotida</taxon>
        <taxon>Stichopodidae</taxon>
        <taxon>Apostichopus</taxon>
    </lineage>
</organism>
<name>A0A2G8JBV5_STIJA</name>
<proteinExistence type="predicted"/>
<gene>
    <name evidence="1" type="ORF">BSL78_29965</name>
</gene>
<evidence type="ECO:0000313" key="1">
    <source>
        <dbReference type="EMBL" id="PIK33220.1"/>
    </source>
</evidence>
<comment type="caution">
    <text evidence="1">The sequence shown here is derived from an EMBL/GenBank/DDBJ whole genome shotgun (WGS) entry which is preliminary data.</text>
</comment>
<sequence length="133" mass="15488">MEEEPWNSMFKITSADKIDKDKCQREVEKWAKKIFPELPKEDLPEGLLRRIVEVQPMYDEANVWLWAIHSLNNLKSHNLSKFEVGETFTIKVAGKPDLILQTEDIVKESCEGVMDLVVDLIQMCVIDRIRAEE</sequence>
<evidence type="ECO:0000313" key="2">
    <source>
        <dbReference type="Proteomes" id="UP000230750"/>
    </source>
</evidence>